<feature type="compositionally biased region" description="Low complexity" evidence="2">
    <location>
        <begin position="408"/>
        <end position="431"/>
    </location>
</feature>
<evidence type="ECO:0000256" key="1">
    <source>
        <dbReference type="SAM" id="Coils"/>
    </source>
</evidence>
<evidence type="ECO:0000313" key="4">
    <source>
        <dbReference type="Proteomes" id="UP000815325"/>
    </source>
</evidence>
<reference evidence="3" key="1">
    <citation type="submission" date="2017-08" db="EMBL/GenBank/DDBJ databases">
        <authorList>
            <person name="Polle J.E."/>
            <person name="Barry K."/>
            <person name="Cushman J."/>
            <person name="Schmutz J."/>
            <person name="Tran D."/>
            <person name="Hathwaick L.T."/>
            <person name="Yim W.C."/>
            <person name="Jenkins J."/>
            <person name="Mckie-Krisberg Z.M."/>
            <person name="Prochnik S."/>
            <person name="Lindquist E."/>
            <person name="Dockter R.B."/>
            <person name="Adam C."/>
            <person name="Molina H."/>
            <person name="Bunkerborg J."/>
            <person name="Jin E."/>
            <person name="Buchheim M."/>
            <person name="Magnuson J."/>
        </authorList>
    </citation>
    <scope>NUCLEOTIDE SEQUENCE</scope>
    <source>
        <strain evidence="3">CCAP 19/18</strain>
    </source>
</reference>
<feature type="compositionally biased region" description="Low complexity" evidence="2">
    <location>
        <begin position="377"/>
        <end position="395"/>
    </location>
</feature>
<accession>A0ABQ7G2Q1</accession>
<protein>
    <submittedName>
        <fullName evidence="3">Uncharacterized protein</fullName>
    </submittedName>
</protein>
<feature type="region of interest" description="Disordered" evidence="2">
    <location>
        <begin position="126"/>
        <end position="164"/>
    </location>
</feature>
<organism evidence="3 4">
    <name type="scientific">Dunaliella salina</name>
    <name type="common">Green alga</name>
    <name type="synonym">Protococcus salinus</name>
    <dbReference type="NCBI Taxonomy" id="3046"/>
    <lineage>
        <taxon>Eukaryota</taxon>
        <taxon>Viridiplantae</taxon>
        <taxon>Chlorophyta</taxon>
        <taxon>core chlorophytes</taxon>
        <taxon>Chlorophyceae</taxon>
        <taxon>CS clade</taxon>
        <taxon>Chlamydomonadales</taxon>
        <taxon>Dunaliellaceae</taxon>
        <taxon>Dunaliella</taxon>
    </lineage>
</organism>
<gene>
    <name evidence="3" type="ORF">DUNSADRAFT_16857</name>
</gene>
<feature type="coiled-coil region" evidence="1">
    <location>
        <begin position="301"/>
        <end position="356"/>
    </location>
</feature>
<comment type="caution">
    <text evidence="3">The sequence shown here is derived from an EMBL/GenBank/DDBJ whole genome shotgun (WGS) entry which is preliminary data.</text>
</comment>
<feature type="compositionally biased region" description="Low complexity" evidence="2">
    <location>
        <begin position="8"/>
        <end position="20"/>
    </location>
</feature>
<dbReference type="EMBL" id="MU070233">
    <property type="protein sequence ID" value="KAF5828885.1"/>
    <property type="molecule type" value="Genomic_DNA"/>
</dbReference>
<feature type="compositionally biased region" description="Low complexity" evidence="2">
    <location>
        <begin position="126"/>
        <end position="141"/>
    </location>
</feature>
<evidence type="ECO:0000313" key="3">
    <source>
        <dbReference type="EMBL" id="KAF5828885.1"/>
    </source>
</evidence>
<keyword evidence="4" id="KW-1185">Reference proteome</keyword>
<name>A0ABQ7G2Q1_DUNSA</name>
<keyword evidence="1" id="KW-0175">Coiled coil</keyword>
<evidence type="ECO:0000256" key="2">
    <source>
        <dbReference type="SAM" id="MobiDB-lite"/>
    </source>
</evidence>
<feature type="non-terminal residue" evidence="3">
    <location>
        <position position="1"/>
    </location>
</feature>
<feature type="compositionally biased region" description="Polar residues" evidence="2">
    <location>
        <begin position="142"/>
        <end position="158"/>
    </location>
</feature>
<feature type="coiled-coil region" evidence="1">
    <location>
        <begin position="206"/>
        <end position="254"/>
    </location>
</feature>
<feature type="region of interest" description="Disordered" evidence="2">
    <location>
        <begin position="377"/>
        <end position="434"/>
    </location>
</feature>
<dbReference type="Proteomes" id="UP000815325">
    <property type="component" value="Unassembled WGS sequence"/>
</dbReference>
<sequence length="467" mass="50938">KGRKQKLHASSELLSSLRASRQLRRSRDQDSSKSQQGGGSDAQEDQDASTDGGDMERHMVEQLRAQQADSQALRNALDAAHAARATEAQEAARVSLAWSQSTKQVRLLEEQVRSLEQQLQQMAAASHQAHLKQQQQHDNQQYNEEWSSGSLPSTSNRSGWGDEVTSALSAHDSGAAAAAAHMHQQRQLDEIADTWKQACLARAQHVSDLEAELDSSSQQIRGLQKQLASRAALADKLERKVQRMEQEQRSHTSKSSIDHEALLAQVVSKDEQVRALGAQVSSYEANAIQLDQQLAACQVDLKCVQDRMRSKDAQNADLRAQLEQQAARARGREVELARLQAEMQQATATHQRGAKQMDRELGRLVLSLRELLLGAGTPSSQLQSPQQPQPQRQQQAAAEGQTEPVPQQGLSSSSSGGASQSSNTSSSNLTGLMAAAGSRPVQQLHALLDVVTDVLSKRDQQVGARSH</sequence>
<feature type="compositionally biased region" description="Low complexity" evidence="2">
    <location>
        <begin position="71"/>
        <end position="85"/>
    </location>
</feature>
<proteinExistence type="predicted"/>
<feature type="region of interest" description="Disordered" evidence="2">
    <location>
        <begin position="1"/>
        <end position="85"/>
    </location>
</feature>